<gene>
    <name evidence="1" type="ORF">D477_021648</name>
</gene>
<name>N1UWJ7_9MICC</name>
<accession>N1UWJ7</accession>
<feature type="non-terminal residue" evidence="1">
    <location>
        <position position="80"/>
    </location>
</feature>
<dbReference type="RefSeq" id="WP_005275737.1">
    <property type="nucleotide sequence ID" value="NZ_ANPE02000347.1"/>
</dbReference>
<comment type="caution">
    <text evidence="1">The sequence shown here is derived from an EMBL/GenBank/DDBJ whole genome shotgun (WGS) entry which is preliminary data.</text>
</comment>
<sequence length="80" mass="8758">MENKFSMLVEGVLAGTASVGLADASVRYYRSCCHTVVGFCDGRGIDQLTEQAVEEFRAAMDERAHRGEIGPTMRSTLEKT</sequence>
<reference evidence="1 2" key="1">
    <citation type="journal article" date="2013" name="Genome Announc.">
        <title>Draft Genome Sequence of Arthrobacter crystallopoietes Strain BAB-32, Revealing Genes for Bioremediation.</title>
        <authorList>
            <person name="Joshi M.N."/>
            <person name="Pandit A.S."/>
            <person name="Sharma A."/>
            <person name="Pandya R.V."/>
            <person name="Desai S.M."/>
            <person name="Saxena A.K."/>
            <person name="Bagatharia S.B."/>
        </authorList>
    </citation>
    <scope>NUCLEOTIDE SEQUENCE [LARGE SCALE GENOMIC DNA]</scope>
    <source>
        <strain evidence="1 2">BAB-32</strain>
    </source>
</reference>
<proteinExistence type="predicted"/>
<dbReference type="EMBL" id="ANPE02000347">
    <property type="protein sequence ID" value="EMY32149.1"/>
    <property type="molecule type" value="Genomic_DNA"/>
</dbReference>
<evidence type="ECO:0000313" key="1">
    <source>
        <dbReference type="EMBL" id="EMY32149.1"/>
    </source>
</evidence>
<dbReference type="AlphaFoldDB" id="N1UWJ7"/>
<protein>
    <submittedName>
        <fullName evidence="1">Integrase/recombinase</fullName>
    </submittedName>
</protein>
<dbReference type="Proteomes" id="UP000010729">
    <property type="component" value="Unassembled WGS sequence"/>
</dbReference>
<organism evidence="1 2">
    <name type="scientific">Arthrobacter crystallopoietes BAB-32</name>
    <dbReference type="NCBI Taxonomy" id="1246476"/>
    <lineage>
        <taxon>Bacteria</taxon>
        <taxon>Bacillati</taxon>
        <taxon>Actinomycetota</taxon>
        <taxon>Actinomycetes</taxon>
        <taxon>Micrococcales</taxon>
        <taxon>Micrococcaceae</taxon>
        <taxon>Crystallibacter</taxon>
    </lineage>
</organism>
<keyword evidence="2" id="KW-1185">Reference proteome</keyword>
<evidence type="ECO:0000313" key="2">
    <source>
        <dbReference type="Proteomes" id="UP000010729"/>
    </source>
</evidence>